<accession>A0A1I0RBP2</accession>
<dbReference type="AlphaFoldDB" id="A0A1I0RBP2"/>
<dbReference type="RefSeq" id="WP_090260047.1">
    <property type="nucleotide sequence ID" value="NZ_FOIR01000003.1"/>
</dbReference>
<protein>
    <recommendedName>
        <fullName evidence="4">Adhesin domain-containing protein</fullName>
    </recommendedName>
</protein>
<feature type="signal peptide" evidence="1">
    <location>
        <begin position="1"/>
        <end position="19"/>
    </location>
</feature>
<evidence type="ECO:0000313" key="3">
    <source>
        <dbReference type="Proteomes" id="UP000199437"/>
    </source>
</evidence>
<feature type="chain" id="PRO_5011617707" description="Adhesin domain-containing protein" evidence="1">
    <location>
        <begin position="20"/>
        <end position="244"/>
    </location>
</feature>
<evidence type="ECO:0000256" key="1">
    <source>
        <dbReference type="SAM" id="SignalP"/>
    </source>
</evidence>
<dbReference type="OrthoDB" id="1115882at2"/>
<dbReference type="EMBL" id="FOIR01000003">
    <property type="protein sequence ID" value="SEW38080.1"/>
    <property type="molecule type" value="Genomic_DNA"/>
</dbReference>
<reference evidence="3" key="1">
    <citation type="submission" date="2016-10" db="EMBL/GenBank/DDBJ databases">
        <authorList>
            <person name="Varghese N."/>
            <person name="Submissions S."/>
        </authorList>
    </citation>
    <scope>NUCLEOTIDE SEQUENCE [LARGE SCALE GENOMIC DNA]</scope>
    <source>
        <strain evidence="3">CGMCC 1.12402</strain>
    </source>
</reference>
<proteinExistence type="predicted"/>
<gene>
    <name evidence="2" type="ORF">SAMN05216290_3379</name>
</gene>
<sequence>MKQLIILLATVFVLSQGQAQTEFVKSYPVQNISKVNFSFEYPELVKVETWDKQEVEITARVLINNGEEDDKFSISDKSKNGELYITSKLDDIKSFRNYVRVSGDDDDDKVVRLNKNGSTIIVGGKDKGHYNGTEVEIELLVKLPKNLKVDMMAKFGIVEVMSAPDDIHIEAKFGGVDLVVDEASLRSLTTSTSWGQIYSNLDAAIKVSGDDMPGKKMFAELEQSRGTKSIKVITEFGNVYLRKN</sequence>
<dbReference type="Proteomes" id="UP000199437">
    <property type="component" value="Unassembled WGS sequence"/>
</dbReference>
<dbReference type="GeneID" id="99988055"/>
<dbReference type="STRING" id="1267423.SAMN05216290_3379"/>
<name>A0A1I0RBP2_9BACT</name>
<evidence type="ECO:0000313" key="2">
    <source>
        <dbReference type="EMBL" id="SEW38080.1"/>
    </source>
</evidence>
<evidence type="ECO:0008006" key="4">
    <source>
        <dbReference type="Google" id="ProtNLM"/>
    </source>
</evidence>
<keyword evidence="3" id="KW-1185">Reference proteome</keyword>
<organism evidence="2 3">
    <name type="scientific">Roseivirga pacifica</name>
    <dbReference type="NCBI Taxonomy" id="1267423"/>
    <lineage>
        <taxon>Bacteria</taxon>
        <taxon>Pseudomonadati</taxon>
        <taxon>Bacteroidota</taxon>
        <taxon>Cytophagia</taxon>
        <taxon>Cytophagales</taxon>
        <taxon>Roseivirgaceae</taxon>
        <taxon>Roseivirga</taxon>
    </lineage>
</organism>
<keyword evidence="1" id="KW-0732">Signal</keyword>